<dbReference type="KEGG" id="mmar:MODMU_1670"/>
<organism evidence="2 3">
    <name type="scientific">Modestobacter italicus (strain DSM 44449 / CECT 9708 / BC 501)</name>
    <dbReference type="NCBI Taxonomy" id="2732864"/>
    <lineage>
        <taxon>Bacteria</taxon>
        <taxon>Bacillati</taxon>
        <taxon>Actinomycetota</taxon>
        <taxon>Actinomycetes</taxon>
        <taxon>Geodermatophilales</taxon>
        <taxon>Geodermatophilaceae</taxon>
        <taxon>Modestobacter</taxon>
    </lineage>
</organism>
<evidence type="ECO:0000313" key="3">
    <source>
        <dbReference type="Proteomes" id="UP000006461"/>
    </source>
</evidence>
<name>I4EUP8_MODI5</name>
<dbReference type="Proteomes" id="UP000006461">
    <property type="component" value="Chromosome"/>
</dbReference>
<feature type="compositionally biased region" description="Low complexity" evidence="1">
    <location>
        <begin position="11"/>
        <end position="27"/>
    </location>
</feature>
<accession>I4EUP8</accession>
<evidence type="ECO:0000313" key="2">
    <source>
        <dbReference type="EMBL" id="CCH87111.1"/>
    </source>
</evidence>
<gene>
    <name evidence="2" type="ordered locus">MODMU_1670</name>
</gene>
<dbReference type="HOGENOM" id="CLU_2343595_0_0_11"/>
<sequence>MTTQAVLAAVSWPSASPSTPSSSWSPGPMGGGSFPGCGMTSLRAAQHERWESEAATRALGFSATGGCPPNGSCGGELPWRGHCFEATACRLPVRPWG</sequence>
<protein>
    <submittedName>
        <fullName evidence="2">Uncharacterized protein</fullName>
    </submittedName>
</protein>
<reference evidence="2 3" key="1">
    <citation type="journal article" date="2012" name="J. Bacteriol.">
        <title>Genome Sequence of Radiation-Resistant Modestobacter marinus Strain BC501, a Representative Actinobacterium That Thrives on Calcareous Stone Surfaces.</title>
        <authorList>
            <person name="Normand P."/>
            <person name="Gury J."/>
            <person name="Pujic P."/>
            <person name="Chouaia B."/>
            <person name="Crotti E."/>
            <person name="Brusetti L."/>
            <person name="Daffonchio D."/>
            <person name="Vacherie B."/>
            <person name="Barbe V."/>
            <person name="Medigue C."/>
            <person name="Calteau A."/>
            <person name="Ghodhbane-Gtari F."/>
            <person name="Essoussi I."/>
            <person name="Nouioui I."/>
            <person name="Abbassi-Ghozzi I."/>
            <person name="Gtari M."/>
        </authorList>
    </citation>
    <scope>NUCLEOTIDE SEQUENCE [LARGE SCALE GENOMIC DNA]</scope>
    <source>
        <strain evidence="3">BC 501</strain>
    </source>
</reference>
<dbReference type="STRING" id="477641.MODMU_1670"/>
<proteinExistence type="predicted"/>
<feature type="region of interest" description="Disordered" evidence="1">
    <location>
        <begin position="1"/>
        <end position="30"/>
    </location>
</feature>
<dbReference type="AlphaFoldDB" id="I4EUP8"/>
<keyword evidence="3" id="KW-1185">Reference proteome</keyword>
<evidence type="ECO:0000256" key="1">
    <source>
        <dbReference type="SAM" id="MobiDB-lite"/>
    </source>
</evidence>
<dbReference type="EMBL" id="FO203431">
    <property type="protein sequence ID" value="CCH87111.1"/>
    <property type="molecule type" value="Genomic_DNA"/>
</dbReference>